<dbReference type="eggNOG" id="COG1353">
    <property type="taxonomic scope" value="Bacteria"/>
</dbReference>
<evidence type="ECO:0000313" key="4">
    <source>
        <dbReference type="EMBL" id="ABJ81890.1"/>
    </source>
</evidence>
<keyword evidence="4" id="KW-0378">Hydrolase</keyword>
<dbReference type="AlphaFoldDB" id="Q02AM6"/>
<evidence type="ECO:0000259" key="3">
    <source>
        <dbReference type="PROSITE" id="PS50887"/>
    </source>
</evidence>
<dbReference type="InterPro" id="IPR000160">
    <property type="entry name" value="GGDEF_dom"/>
</dbReference>
<evidence type="ECO:0000256" key="1">
    <source>
        <dbReference type="ARBA" id="ARBA00022741"/>
    </source>
</evidence>
<dbReference type="InterPro" id="IPR052117">
    <property type="entry name" value="Cas10/Csm1_subtype-III-A"/>
</dbReference>
<dbReference type="Pfam" id="PF22335">
    <property type="entry name" value="Cas10-Cmr2_palm2"/>
    <property type="match status" value="1"/>
</dbReference>
<keyword evidence="1" id="KW-0547">Nucleotide-binding</keyword>
<dbReference type="Gene3D" id="3.30.70.270">
    <property type="match status" value="1"/>
</dbReference>
<dbReference type="HOGENOM" id="CLU_563701_0_0_0"/>
<dbReference type="OrthoDB" id="127439at2"/>
<protein>
    <submittedName>
        <fullName evidence="4">Hydrolase of the HD superfamily (Permuted catalytic motifs)-like protein</fullName>
    </submittedName>
</protein>
<dbReference type="InterPro" id="IPR054767">
    <property type="entry name" value="Cas10-Cmr2_palm2"/>
</dbReference>
<gene>
    <name evidence="4" type="ordered locus">Acid_0891</name>
</gene>
<dbReference type="GO" id="GO:0051607">
    <property type="term" value="P:defense response to virus"/>
    <property type="evidence" value="ECO:0007669"/>
    <property type="project" value="UniProtKB-KW"/>
</dbReference>
<dbReference type="PANTHER" id="PTHR36528">
    <property type="entry name" value="CRISPR SYSTEM SINGLE-STRAND-SPECIFIC DEOXYRIBONUCLEASE CAS10/CSM1 (SUBTYPE III-A)"/>
    <property type="match status" value="1"/>
</dbReference>
<evidence type="ECO:0000256" key="2">
    <source>
        <dbReference type="ARBA" id="ARBA00023118"/>
    </source>
</evidence>
<dbReference type="EMBL" id="CP000473">
    <property type="protein sequence ID" value="ABJ81890.1"/>
    <property type="molecule type" value="Genomic_DNA"/>
</dbReference>
<dbReference type="STRING" id="234267.Acid_0891"/>
<dbReference type="GO" id="GO:0016787">
    <property type="term" value="F:hydrolase activity"/>
    <property type="evidence" value="ECO:0007669"/>
    <property type="project" value="UniProtKB-KW"/>
</dbReference>
<dbReference type="KEGG" id="sus:Acid_0891"/>
<organism evidence="4">
    <name type="scientific">Solibacter usitatus (strain Ellin6076)</name>
    <dbReference type="NCBI Taxonomy" id="234267"/>
    <lineage>
        <taxon>Bacteria</taxon>
        <taxon>Pseudomonadati</taxon>
        <taxon>Acidobacteriota</taxon>
        <taxon>Terriglobia</taxon>
        <taxon>Bryobacterales</taxon>
        <taxon>Solibacteraceae</taxon>
        <taxon>Candidatus Solibacter</taxon>
    </lineage>
</organism>
<dbReference type="GO" id="GO:0000166">
    <property type="term" value="F:nucleotide binding"/>
    <property type="evidence" value="ECO:0007669"/>
    <property type="project" value="UniProtKB-KW"/>
</dbReference>
<dbReference type="InterPro" id="IPR043128">
    <property type="entry name" value="Rev_trsase/Diguanyl_cyclase"/>
</dbReference>
<name>Q02AM6_SOLUE</name>
<proteinExistence type="predicted"/>
<dbReference type="InParanoid" id="Q02AM6"/>
<dbReference type="PANTHER" id="PTHR36528:SF1">
    <property type="entry name" value="CRISPR SYSTEM SINGLE-STRAND-SPECIFIC DEOXYRIBONUCLEASE CAS10_CSM1 (SUBTYPE III-A)"/>
    <property type="match status" value="1"/>
</dbReference>
<feature type="domain" description="GGDEF" evidence="3">
    <location>
        <begin position="232"/>
        <end position="375"/>
    </location>
</feature>
<sequence>MPEQILLQGKILGTEEFLLAGPAEGRSVRSAGEDLLAGKSQWITLLCEVLPRALLAEFGLARILLGSSGGGQFLLVLPGEVREAAETFLKAAAAQIAELSSGRVTLVWAVTPNLGDWAIIRRRLNDELQGKSNAPLQQVGSAAFVPFVAAPANTSDQYFAKELGAKVREASTLGWSPENPGKVTPGTGKHTWNVSSNLSPDGILLARHAAPSDDGKQAAPVQTLARRAQGRSIWGVLRGDVDHFGLRLRRVHSIEEHVPLSVLYKQFFAGELEVLCSLPEFWRKVSIIYSGGDDFAVYGSWDALIALAREVQRLFHRFTEENLKEYPGAEGKTISMAIALAPETYFPLAAVYEEAGRNLDLAKAADRDCIYLLGRILEWRHLNDAAELKDTVTRLIHDFRMSKQFLYQLRSFYRRDAYGEQADVQRTWRFQRRFNRILSGTRDREFQKLRAHLIGEMIGKKSAEVKLRPAGLVALEWARLVTEV</sequence>
<dbReference type="PROSITE" id="PS50887">
    <property type="entry name" value="GGDEF"/>
    <property type="match status" value="1"/>
</dbReference>
<reference evidence="4" key="1">
    <citation type="submission" date="2006-10" db="EMBL/GenBank/DDBJ databases">
        <title>Complete sequence of Solibacter usitatus Ellin6076.</title>
        <authorList>
            <consortium name="US DOE Joint Genome Institute"/>
            <person name="Copeland A."/>
            <person name="Lucas S."/>
            <person name="Lapidus A."/>
            <person name="Barry K."/>
            <person name="Detter J.C."/>
            <person name="Glavina del Rio T."/>
            <person name="Hammon N."/>
            <person name="Israni S."/>
            <person name="Dalin E."/>
            <person name="Tice H."/>
            <person name="Pitluck S."/>
            <person name="Thompson L.S."/>
            <person name="Brettin T."/>
            <person name="Bruce D."/>
            <person name="Han C."/>
            <person name="Tapia R."/>
            <person name="Gilna P."/>
            <person name="Schmutz J."/>
            <person name="Larimer F."/>
            <person name="Land M."/>
            <person name="Hauser L."/>
            <person name="Kyrpides N."/>
            <person name="Mikhailova N."/>
            <person name="Janssen P.H."/>
            <person name="Kuske C.R."/>
            <person name="Richardson P."/>
        </authorList>
    </citation>
    <scope>NUCLEOTIDE SEQUENCE</scope>
    <source>
        <strain evidence="4">Ellin6076</strain>
    </source>
</reference>
<accession>Q02AM6</accession>
<keyword evidence="2" id="KW-0051">Antiviral defense</keyword>